<dbReference type="Pfam" id="PF00550">
    <property type="entry name" value="PP-binding"/>
    <property type="match status" value="1"/>
</dbReference>
<dbReference type="Gene3D" id="3.40.50.980">
    <property type="match status" value="4"/>
</dbReference>
<dbReference type="InterPro" id="IPR000873">
    <property type="entry name" value="AMP-dep_synth/lig_dom"/>
</dbReference>
<dbReference type="InterPro" id="IPR001242">
    <property type="entry name" value="Condensation_dom"/>
</dbReference>
<dbReference type="Gene3D" id="3.40.50.150">
    <property type="entry name" value="Vaccinia Virus protein VP39"/>
    <property type="match status" value="1"/>
</dbReference>
<dbReference type="PROSITE" id="PS50075">
    <property type="entry name" value="CARRIER"/>
    <property type="match status" value="1"/>
</dbReference>
<evidence type="ECO:0000313" key="7">
    <source>
        <dbReference type="EMBL" id="MFB2875779.1"/>
    </source>
</evidence>
<dbReference type="EMBL" id="JBHFNQ010000024">
    <property type="protein sequence ID" value="MFB2875779.1"/>
    <property type="molecule type" value="Genomic_DNA"/>
</dbReference>
<dbReference type="NCBIfam" id="TIGR01720">
    <property type="entry name" value="NRPS-para261"/>
    <property type="match status" value="1"/>
</dbReference>
<dbReference type="PROSITE" id="PS00012">
    <property type="entry name" value="PHOSPHOPANTETHEINE"/>
    <property type="match status" value="1"/>
</dbReference>
<dbReference type="InterPro" id="IPR025110">
    <property type="entry name" value="AMP-bd_C"/>
</dbReference>
<evidence type="ECO:0000256" key="5">
    <source>
        <dbReference type="SAM" id="MobiDB-lite"/>
    </source>
</evidence>
<dbReference type="CDD" id="cd19543">
    <property type="entry name" value="DCL_NRPS"/>
    <property type="match status" value="1"/>
</dbReference>
<dbReference type="InterPro" id="IPR045851">
    <property type="entry name" value="AMP-bd_C_sf"/>
</dbReference>
<dbReference type="Pfam" id="PF00501">
    <property type="entry name" value="AMP-binding"/>
    <property type="match status" value="2"/>
</dbReference>
<dbReference type="PROSITE" id="PS00455">
    <property type="entry name" value="AMP_BINDING"/>
    <property type="match status" value="2"/>
</dbReference>
<dbReference type="Pfam" id="PF13193">
    <property type="entry name" value="AMP-binding_C"/>
    <property type="match status" value="1"/>
</dbReference>
<dbReference type="SUPFAM" id="SSF52777">
    <property type="entry name" value="CoA-dependent acyltransferases"/>
    <property type="match status" value="6"/>
</dbReference>
<dbReference type="Gene3D" id="3.30.559.30">
    <property type="entry name" value="Nonribosomal peptide synthetase, condensation domain"/>
    <property type="match status" value="3"/>
</dbReference>
<dbReference type="Gene3D" id="2.30.38.10">
    <property type="entry name" value="Luciferase, Domain 3"/>
    <property type="match status" value="2"/>
</dbReference>
<dbReference type="InterPro" id="IPR023213">
    <property type="entry name" value="CAT-like_dom_sf"/>
</dbReference>
<dbReference type="Pfam" id="PF05185">
    <property type="entry name" value="PRMT5"/>
    <property type="match status" value="1"/>
</dbReference>
<evidence type="ECO:0000259" key="6">
    <source>
        <dbReference type="PROSITE" id="PS50075"/>
    </source>
</evidence>
<keyword evidence="8" id="KW-1185">Reference proteome</keyword>
<dbReference type="PANTHER" id="PTHR45398">
    <property type="match status" value="1"/>
</dbReference>
<dbReference type="InterPro" id="IPR010060">
    <property type="entry name" value="NRPS_synth"/>
</dbReference>
<dbReference type="SUPFAM" id="SSF53335">
    <property type="entry name" value="S-adenosyl-L-methionine-dependent methyltransferases"/>
    <property type="match status" value="1"/>
</dbReference>
<dbReference type="SMART" id="SM00823">
    <property type="entry name" value="PKS_PP"/>
    <property type="match status" value="1"/>
</dbReference>
<dbReference type="InterPro" id="IPR036736">
    <property type="entry name" value="ACP-like_sf"/>
</dbReference>
<evidence type="ECO:0000256" key="2">
    <source>
        <dbReference type="ARBA" id="ARBA00022450"/>
    </source>
</evidence>
<dbReference type="SUPFAM" id="SSF47336">
    <property type="entry name" value="ACP-like"/>
    <property type="match status" value="1"/>
</dbReference>
<protein>
    <submittedName>
        <fullName evidence="7">Amino acid adenylation domain-containing protein</fullName>
    </submittedName>
</protein>
<dbReference type="InterPro" id="IPR020806">
    <property type="entry name" value="PKS_PP-bd"/>
</dbReference>
<dbReference type="CDD" id="cd05930">
    <property type="entry name" value="A_NRPS"/>
    <property type="match status" value="1"/>
</dbReference>
<evidence type="ECO:0000256" key="3">
    <source>
        <dbReference type="ARBA" id="ARBA00022553"/>
    </source>
</evidence>
<dbReference type="SUPFAM" id="SSF56801">
    <property type="entry name" value="Acetyl-CoA synthetase-like"/>
    <property type="match status" value="2"/>
</dbReference>
<evidence type="ECO:0000256" key="4">
    <source>
        <dbReference type="ARBA" id="ARBA00023194"/>
    </source>
</evidence>
<keyword evidence="4" id="KW-0045">Antibiotic biosynthesis</keyword>
<dbReference type="InterPro" id="IPR009081">
    <property type="entry name" value="PP-bd_ACP"/>
</dbReference>
<comment type="caution">
    <text evidence="7">The sequence shown here is derived from an EMBL/GenBank/DDBJ whole genome shotgun (WGS) entry which is preliminary data.</text>
</comment>
<feature type="region of interest" description="Disordered" evidence="5">
    <location>
        <begin position="2729"/>
        <end position="2777"/>
    </location>
</feature>
<gene>
    <name evidence="7" type="ORF">ACE1CC_02695</name>
</gene>
<evidence type="ECO:0000313" key="8">
    <source>
        <dbReference type="Proteomes" id="UP001576774"/>
    </source>
</evidence>
<comment type="cofactor">
    <cofactor evidence="1">
        <name>pantetheine 4'-phosphate</name>
        <dbReference type="ChEBI" id="CHEBI:47942"/>
    </cofactor>
</comment>
<dbReference type="InterPro" id="IPR010071">
    <property type="entry name" value="AA_adenyl_dom"/>
</dbReference>
<proteinExistence type="predicted"/>
<accession>A0ABV4WZ38</accession>
<dbReference type="Pfam" id="PF00668">
    <property type="entry name" value="Condensation"/>
    <property type="match status" value="3"/>
</dbReference>
<dbReference type="Proteomes" id="UP001576774">
    <property type="component" value="Unassembled WGS sequence"/>
</dbReference>
<dbReference type="InterPro" id="IPR035075">
    <property type="entry name" value="PRMT5"/>
</dbReference>
<feature type="non-terminal residue" evidence="7">
    <location>
        <position position="2777"/>
    </location>
</feature>
<dbReference type="NCBIfam" id="NF003417">
    <property type="entry name" value="PRK04813.1"/>
    <property type="match status" value="3"/>
</dbReference>
<reference evidence="7 8" key="1">
    <citation type="submission" date="2024-09" db="EMBL/GenBank/DDBJ databases">
        <title>Floridaenema gen nov. (Aerosakkonemataceae, Aerosakkonematales ord. nov., Cyanobacteria) from benthic tropical and subtropical fresh waters, with the description of four new species.</title>
        <authorList>
            <person name="Moretto J.A."/>
            <person name="Berthold D.E."/>
            <person name="Lefler F.W."/>
            <person name="Huang I.-S."/>
            <person name="Laughinghouse H. IV."/>
        </authorList>
    </citation>
    <scope>NUCLEOTIDE SEQUENCE [LARGE SCALE GENOMIC DNA]</scope>
    <source>
        <strain evidence="7 8">BLCC-F46</strain>
    </source>
</reference>
<dbReference type="Gene3D" id="1.10.1200.10">
    <property type="entry name" value="ACP-like"/>
    <property type="match status" value="1"/>
</dbReference>
<name>A0ABV4WZ38_9CYAN</name>
<organism evidence="7 8">
    <name type="scientific">Floridaenema aerugineum BLCC-F46</name>
    <dbReference type="NCBI Taxonomy" id="3153654"/>
    <lineage>
        <taxon>Bacteria</taxon>
        <taxon>Bacillati</taxon>
        <taxon>Cyanobacteriota</taxon>
        <taxon>Cyanophyceae</taxon>
        <taxon>Oscillatoriophycideae</taxon>
        <taxon>Aerosakkonematales</taxon>
        <taxon>Aerosakkonemataceae</taxon>
        <taxon>Floridanema</taxon>
        <taxon>Floridanema aerugineum</taxon>
    </lineage>
</organism>
<feature type="domain" description="Carrier" evidence="6">
    <location>
        <begin position="1328"/>
        <end position="1402"/>
    </location>
</feature>
<keyword evidence="2" id="KW-0596">Phosphopantetheine</keyword>
<evidence type="ECO:0000256" key="1">
    <source>
        <dbReference type="ARBA" id="ARBA00001957"/>
    </source>
</evidence>
<dbReference type="RefSeq" id="WP_413268933.1">
    <property type="nucleotide sequence ID" value="NZ_JBHFNQ010000024.1"/>
</dbReference>
<dbReference type="Gene3D" id="3.30.300.30">
    <property type="match status" value="2"/>
</dbReference>
<dbReference type="CDD" id="cd02440">
    <property type="entry name" value="AdoMet_MTases"/>
    <property type="match status" value="1"/>
</dbReference>
<dbReference type="InterPro" id="IPR006162">
    <property type="entry name" value="Ppantetheine_attach_site"/>
</dbReference>
<dbReference type="Gene3D" id="3.30.559.10">
    <property type="entry name" value="Chloramphenicol acetyltransferase-like domain"/>
    <property type="match status" value="3"/>
</dbReference>
<dbReference type="CDD" id="cd19531">
    <property type="entry name" value="LCL_NRPS-like"/>
    <property type="match status" value="1"/>
</dbReference>
<dbReference type="InterPro" id="IPR029063">
    <property type="entry name" value="SAM-dependent_MTases_sf"/>
</dbReference>
<dbReference type="CDD" id="cd19534">
    <property type="entry name" value="E_NRPS"/>
    <property type="match status" value="1"/>
</dbReference>
<sequence>MMTEELPLSYAQQRLWFLDQFDPNSALYNIPAALRLEGNLDRIALEKSLTEIIQRHEVLRTNFAVVDGQPCQIIHTETTWNVSVVDLQHLSTQEQEIISRQLLQQQGLQPFDLTNESLIRATLIVLSPDEHILLVCMHHIVSDGWSTGVFVRELSALYNAYTQGQPSPLDPLPIQYADFAIWQREWLQGEVLQRQLNYWQEKLKEAPALLELPTDRPRPPVQTFVGSNQQFSLSPELSQKLTQLSQETGTTLFMSLLAAFNTLLYRYTGQSDILVGTPIANRNQSEIQGLIGFFVNTLVMRTDLSGNPSFRELLIRVRETAMEAYTYQDLPFEMLVEALQPERNLSHTPLFQVMFAFQNAPVSELELGELTLSPIEIENPIAKFDLNLAIASTPEGLAGVWEYNSDLFDDSTILRMTGHLLTLLESIVANPQAPISQLPILTAVEQHQLLIEWNNTQVDYPSDKCLHQLFEQQVEKTPDAIAVVFENQQLTYRELNAKANQLAHYLRSLLKTENSKDVLVGICVQRSLEMIVGILGILKAGGAYLPLDPDYPIDRLSFILEDSGTSVLLTQSFLSDKLSSINLEPSPQIICLDQASFSSELKHNPVSLSVPADLAYIIYTSGSTGTPKGVMIEHRAIVNLSLSWAKTFQCSGMSRLLQFGSFSFDLSVGEIATSLVSGASLYLTDKETLLPSQMLVDFLAENQITHCFLSPSALSVLPQANLPHLQFLSVGGEACPPGLANFWGVGRQFYNCYGPTESTVTAVLALIQPDGKKPPIGKPLSNLRIYILDAHNQPLPVGIPGELCIAGVGLARGYLNRPDLTNEKFIEVELCGKRERIYKTGDLARYLPDGNLEYLGRIDNQVKIRGFRIELGEVETALSQLPEVQTAVVVAREDEPNKKRLVAYIVPQEKNIESSKKLEDSLTDKAELLPSVAEFYVYDDLLYYAMTNDHRRNHSYQVAIDRLVKDKIVVEIGTGKDAILARFCVAGGAKKIYAIELNEETCHKARTCIEKLGLADKIIVIHGDATVVNLPELADVCVSEIVGSIGGSEGATVIINNSRRLLKPDGLMIPERSVTKMAAVTLPDEILHNPQFAEIGAHYAKEIFKQVGYPFDLRVCIKKFPKSNVLSTVDVLEDLNFNEYVSPDFTHEIKLEMQKSGRMDGFLVWLNLHTIAGEEIDILEHEHCWLPIYFPAFEPAIEVEQGDIIQAVCSRKLCDNNLNPDYAIKGSLLKKNGEKIDFEYVSYHYKNNFRQTPFYQRLFANYEQEEDNQSDNLVPSLRANLKKILPDYMIPSNFVVLENLPLTPNGKVDYRALPMPESRSGIEVNLVAPGTAVEEILAQIWTEVLKVDPIGIHDNFFELGGDSILSIQIVTKARQAGLQLTVNQLFAHQTIAELAAVAGTTKVIQIAQKLVTGKVHLTPIQQRFFDLKWVETHHFNQSFLFTTPSDFQPELLSPIWEKLLQHHDALRLRFTPSESGWEQIHATPTKKIAYSYFDLSSLPKTEIPATIENTANSLQASLNLASNLVQIAYFKLEEDQPGRLLIVIHHLVVDGVSWRILLEDLLTAYQQLSQSQAIQLPPKTTSFQDWAQHLKEYAQYAYGTLTRTEKLKSELTYWLRGSEVNVSQIPVDYLQGVNTVASAESISVSLTPAETQALLQEVPKAYKTQINDVLLTALVLVLSRWTNSNSVRFNLEGHGREDIIEGVDLSRTVGWFTTLFPVLVELEETDNLGTILKSFKEQLRKIPHKGIGYGLLRYLCDDPEVKSQVQKIKEAEINFNYLGQFGQALNQSSLLQLATESTGNSLSLAGQRSGLLDVNAAIAEEQLHIHWIYSSNVHSSSTIEKIATDFVTTLRELIAHCLSPENGGYTPSDFPLIKLTQPELDRVLASLPLTNWQNIEDIYPLSPMQQGMLFESLYAPDSGVYVEQMTSTLTGNLNVSAFEQAWQQLVAHHSIFRTAFVWESLEQPVQVLYRQIEVKVERLDWQELSASEQQQQLQLFLDSKRQQGFDFGIAPLLRLYLIQCSENTYEFVWSFHHILMDGWSLPLVFQDLLNCYQAIVQGQRIEAQPALNYRHYIAWLQQQEQQLAEDFWRKKLQGFAAPTPLMVDKPLSNREKGLRSYREQQIGLSVSATKKAGSFVRENQLTLNNLVQTTWALLLSRYSQETDVVFGATVSGRPAALAGVESMVGLFINTLPMRVQFSESKELLGLLKDLQAQLVESEQFSYSSLVEIQGWSDVKRGTALFESILVFENYPVDSESLEENYSFSFSNFRTIEQTNYPLTILVGPGEQLLLKVYYDGDRFDDSAISRMLGHFVTLLEAIVANPQTPIAQLPMLTPAEQHQLLTEWNNTQVDYPLNQCLHQLFEQQVEKTPDAVAVVFENQQLTYSQLNAKANQLANYLRSLGVGADVPVGLCVERSIEMLVGVLGILKAGGAYVPIDPEYPTERLSLMLSDSQVSVLLTQQKFVETLYTTSLPTHQAHLVCLDTDWVVIQECSPENLICDLQPENLAYVIYTSGSTGKPKGIAMNHLPLVNLMLWQMQNSTMAQGGKTLQFAPISFDVSCQEMFSTWCSGGTLLLISEQLRREPKALLDLLSEQAVERLFLPFVGLQQLAEVATESKSAGKLREIITAGEQLQMTPAITDWLNQLSNCTLYNHYGPSESHVVTSFTVNQTGESWSLLPPIGRPIANTQIYILDRYRKPVPIGVPGELHIGGVSLARGYLNRPELTNEKFIDNPFGDRGQVLGDRDSLGDRGQGLGDREKEFPQPPTPNTQPLLFPQPL</sequence>
<dbReference type="InterPro" id="IPR020845">
    <property type="entry name" value="AMP-binding_CS"/>
</dbReference>
<dbReference type="PANTHER" id="PTHR45398:SF1">
    <property type="entry name" value="ENZYME, PUTATIVE (JCVI)-RELATED"/>
    <property type="match status" value="1"/>
</dbReference>
<dbReference type="NCBIfam" id="TIGR01733">
    <property type="entry name" value="AA-adenyl-dom"/>
    <property type="match status" value="2"/>
</dbReference>
<feature type="compositionally biased region" description="Pro residues" evidence="5">
    <location>
        <begin position="2761"/>
        <end position="2777"/>
    </location>
</feature>
<keyword evidence="3" id="KW-0597">Phosphoprotein</keyword>